<dbReference type="Pfam" id="PF04166">
    <property type="entry name" value="PdxA"/>
    <property type="match status" value="1"/>
</dbReference>
<keyword evidence="2 4" id="KW-0560">Oxidoreductase</keyword>
<keyword evidence="7" id="KW-1185">Reference proteome</keyword>
<name>A0A174HK29_9FIRM</name>
<gene>
    <name evidence="4" type="primary">pdxA2_2</name>
    <name evidence="5" type="synonym">pdxA2_3</name>
    <name evidence="4" type="ORF">ERS852480_01779</name>
    <name evidence="5" type="ORF">NCTC11224_04520</name>
</gene>
<evidence type="ECO:0000313" key="5">
    <source>
        <dbReference type="EMBL" id="SQB15455.1"/>
    </source>
</evidence>
<keyword evidence="1" id="KW-0479">Metal-binding</keyword>
<protein>
    <submittedName>
        <fullName evidence="4">Pyridoxal phosphate biosynthetic protein</fullName>
        <ecNumber evidence="4">1.1.1.262</ecNumber>
    </submittedName>
</protein>
<dbReference type="SUPFAM" id="SSF53659">
    <property type="entry name" value="Isocitrate/Isopropylmalate dehydrogenase-like"/>
    <property type="match status" value="1"/>
</dbReference>
<dbReference type="GO" id="GO:0046872">
    <property type="term" value="F:metal ion binding"/>
    <property type="evidence" value="ECO:0007669"/>
    <property type="project" value="UniProtKB-KW"/>
</dbReference>
<dbReference type="Gene3D" id="3.40.718.10">
    <property type="entry name" value="Isopropylmalate Dehydrogenase"/>
    <property type="match status" value="1"/>
</dbReference>
<reference evidence="4 6" key="1">
    <citation type="submission" date="2015-09" db="EMBL/GenBank/DDBJ databases">
        <authorList>
            <consortium name="Pathogen Informatics"/>
        </authorList>
    </citation>
    <scope>NUCLEOTIDE SEQUENCE [LARGE SCALE GENOMIC DNA]</scope>
    <source>
        <strain evidence="4 6">2789STDY5834865</strain>
    </source>
</reference>
<dbReference type="PANTHER" id="PTHR30004">
    <property type="entry name" value="4-HYDROXYTHREONINE-4-PHOSPHATE DEHYDROGENASE"/>
    <property type="match status" value="1"/>
</dbReference>
<evidence type="ECO:0000313" key="6">
    <source>
        <dbReference type="Proteomes" id="UP000095512"/>
    </source>
</evidence>
<accession>A0A174HK29</accession>
<dbReference type="EMBL" id="UAVW01000017">
    <property type="protein sequence ID" value="SQB15455.1"/>
    <property type="molecule type" value="Genomic_DNA"/>
</dbReference>
<dbReference type="InterPro" id="IPR005255">
    <property type="entry name" value="PdxA_fam"/>
</dbReference>
<dbReference type="AlphaFoldDB" id="A0A174HK29"/>
<dbReference type="Proteomes" id="UP000095512">
    <property type="component" value="Unassembled WGS sequence"/>
</dbReference>
<keyword evidence="3" id="KW-0520">NAD</keyword>
<dbReference type="Proteomes" id="UP000251853">
    <property type="component" value="Unassembled WGS sequence"/>
</dbReference>
<evidence type="ECO:0000313" key="4">
    <source>
        <dbReference type="EMBL" id="CUO73275.1"/>
    </source>
</evidence>
<dbReference type="EMBL" id="CZAB01000011">
    <property type="protein sequence ID" value="CUO73275.1"/>
    <property type="molecule type" value="Genomic_DNA"/>
</dbReference>
<evidence type="ECO:0000256" key="3">
    <source>
        <dbReference type="ARBA" id="ARBA00023027"/>
    </source>
</evidence>
<evidence type="ECO:0000256" key="1">
    <source>
        <dbReference type="ARBA" id="ARBA00022723"/>
    </source>
</evidence>
<organism evidence="4 6">
    <name type="scientific">Enterocloster clostridioformis</name>
    <dbReference type="NCBI Taxonomy" id="1531"/>
    <lineage>
        <taxon>Bacteria</taxon>
        <taxon>Bacillati</taxon>
        <taxon>Bacillota</taxon>
        <taxon>Clostridia</taxon>
        <taxon>Lachnospirales</taxon>
        <taxon>Lachnospiraceae</taxon>
        <taxon>Enterocloster</taxon>
    </lineage>
</organism>
<dbReference type="PANTHER" id="PTHR30004:SF3">
    <property type="entry name" value="4-HYDROXYTHREONINE-4-PHOSPHATE DEHYDROGENASE 2-RELATED"/>
    <property type="match status" value="1"/>
</dbReference>
<sequence length="338" mass="36428">MIFFMSGKPILGILLGDAAGVGPEIIVKLAASRFYDEYCRPVVIGDVRVFERGARICGLEIPVQVVNKVEEADWTKGMPVLDQRDVDPEQVPFANISIESGRACLNMLKTAIELYQAGRIDGFCFAPLNKQAMIQAGCPFESEHHYMAHLFGHTDPFGEINVLGDLWTTRTTSHIPISKVSESLTVDTIMRAIRLANVSLKNSGIEKPRLALAALNPHCGEGGKCGREEIDVIAPAIEKAREMGIDADGPFPSDILFIKAFNGEFDGVVTMYHDQGQIALKLKGFDQGITIAGGLPAPIVTCAHGTAYDIAGKGVVKTSAFENAVKMAAKMAAHLKGC</sequence>
<dbReference type="GO" id="GO:0051287">
    <property type="term" value="F:NAD binding"/>
    <property type="evidence" value="ECO:0007669"/>
    <property type="project" value="InterPro"/>
</dbReference>
<dbReference type="EC" id="1.1.1.262" evidence="4"/>
<evidence type="ECO:0000313" key="7">
    <source>
        <dbReference type="Proteomes" id="UP000251853"/>
    </source>
</evidence>
<dbReference type="GO" id="GO:0050570">
    <property type="term" value="F:4-hydroxythreonine-4-phosphate dehydrogenase activity"/>
    <property type="evidence" value="ECO:0007669"/>
    <property type="project" value="UniProtKB-EC"/>
</dbReference>
<reference evidence="5 7" key="2">
    <citation type="submission" date="2018-06" db="EMBL/GenBank/DDBJ databases">
        <authorList>
            <consortium name="Pathogen Informatics"/>
            <person name="Doyle S."/>
        </authorList>
    </citation>
    <scope>NUCLEOTIDE SEQUENCE [LARGE SCALE GENOMIC DNA]</scope>
    <source>
        <strain evidence="5 7">NCTC11224</strain>
    </source>
</reference>
<proteinExistence type="predicted"/>
<evidence type="ECO:0000256" key="2">
    <source>
        <dbReference type="ARBA" id="ARBA00023002"/>
    </source>
</evidence>